<comment type="caution">
    <text evidence="2">The sequence shown here is derived from an EMBL/GenBank/DDBJ whole genome shotgun (WGS) entry which is preliminary data.</text>
</comment>
<evidence type="ECO:0000313" key="3">
    <source>
        <dbReference type="Proteomes" id="UP000638560"/>
    </source>
</evidence>
<reference evidence="2 3" key="1">
    <citation type="submission" date="2020-11" db="EMBL/GenBank/DDBJ databases">
        <title>A novel isolate from a Black sea contaminated sediment with potential to produce alkanes: Plantactinospora alkalitolerans sp. nov.</title>
        <authorList>
            <person name="Carro L."/>
            <person name="Veyisoglu A."/>
            <person name="Guven K."/>
            <person name="Schumann P."/>
            <person name="Klenk H.-P."/>
            <person name="Sahin N."/>
        </authorList>
    </citation>
    <scope>NUCLEOTIDE SEQUENCE [LARGE SCALE GENOMIC DNA]</scope>
    <source>
        <strain evidence="2 3">S1510</strain>
    </source>
</reference>
<evidence type="ECO:0000313" key="2">
    <source>
        <dbReference type="EMBL" id="MBF9130964.1"/>
    </source>
</evidence>
<keyword evidence="3" id="KW-1185">Reference proteome</keyword>
<proteinExistence type="predicted"/>
<dbReference type="EMBL" id="JADPUN010000176">
    <property type="protein sequence ID" value="MBF9130964.1"/>
    <property type="molecule type" value="Genomic_DNA"/>
</dbReference>
<evidence type="ECO:0000259" key="1">
    <source>
        <dbReference type="Pfam" id="PF26136"/>
    </source>
</evidence>
<dbReference type="Proteomes" id="UP000638560">
    <property type="component" value="Unassembled WGS sequence"/>
</dbReference>
<organism evidence="2 3">
    <name type="scientific">Plantactinospora alkalitolerans</name>
    <dbReference type="NCBI Taxonomy" id="2789879"/>
    <lineage>
        <taxon>Bacteria</taxon>
        <taxon>Bacillati</taxon>
        <taxon>Actinomycetota</taxon>
        <taxon>Actinomycetes</taxon>
        <taxon>Micromonosporales</taxon>
        <taxon>Micromonosporaceae</taxon>
        <taxon>Plantactinospora</taxon>
    </lineage>
</organism>
<name>A0ABS0GY08_9ACTN</name>
<dbReference type="Pfam" id="PF26136">
    <property type="entry name" value="SCO6045_C"/>
    <property type="match status" value="1"/>
</dbReference>
<gene>
    <name evidence="2" type="ORF">I0C86_18650</name>
</gene>
<dbReference type="InterPro" id="IPR058711">
    <property type="entry name" value="SCO6045-like_C"/>
</dbReference>
<protein>
    <recommendedName>
        <fullName evidence="1">SCO6045-like C-terminal domain-containing protein</fullName>
    </recommendedName>
</protein>
<feature type="domain" description="SCO6045-like C-terminal" evidence="1">
    <location>
        <begin position="18"/>
        <end position="100"/>
    </location>
</feature>
<sequence>MPEQDPTERVTGVAGTLAERQAALVATLTAGAPVPPGFDARLVEVARSALLRKRAGDVARHWPLLAAGLGERWLAVFARWAATRPTQGSLRDGWDLARGLAGEGPLPAPAAEELAVREALWRYDGTTAPRRRRLPAIRRTDGGTVLQLAGRIRLWSDRNR</sequence>
<accession>A0ABS0GY08</accession>